<dbReference type="EMBL" id="ARXR01000044">
    <property type="protein sequence ID" value="MBF5054440.1"/>
    <property type="molecule type" value="Genomic_DNA"/>
</dbReference>
<dbReference type="RefSeq" id="WP_194856781.1">
    <property type="nucleotide sequence ID" value="NZ_ARXR01000044.1"/>
</dbReference>
<evidence type="ECO:0000259" key="1">
    <source>
        <dbReference type="Pfam" id="PF01261"/>
    </source>
</evidence>
<dbReference type="PANTHER" id="PTHR12110">
    <property type="entry name" value="HYDROXYPYRUVATE ISOMERASE"/>
    <property type="match status" value="1"/>
</dbReference>
<dbReference type="Proteomes" id="UP000644441">
    <property type="component" value="Unassembled WGS sequence"/>
</dbReference>
<keyword evidence="3" id="KW-1185">Reference proteome</keyword>
<evidence type="ECO:0000313" key="3">
    <source>
        <dbReference type="Proteomes" id="UP000644441"/>
    </source>
</evidence>
<proteinExistence type="predicted"/>
<dbReference type="InterPro" id="IPR036237">
    <property type="entry name" value="Xyl_isomerase-like_sf"/>
</dbReference>
<comment type="caution">
    <text evidence="2">The sequence shown here is derived from an EMBL/GenBank/DDBJ whole genome shotgun (WGS) entry which is preliminary data.</text>
</comment>
<sequence>MQLLRFKTLWGHPGTPEQAAALAVAAGFDGLEAPLPQAGAARDDLAGALHGHGLRWIQEICTAGSYVPRRDASVAEHLEDFETQLRDGRALGAEFANVMGGCDAWPLEDSVRFFAEAHEIAERVGVTASFETHRGRSFFNPWTTVAVLDRVPTLPVTCDFSHWAVVCERLPDSEWDCIERVAEQALHVHARVGYDQGPQVPHPGAPEYATALASHQRCWEAVWQAQRRRGLAQTTLTPEFGPDGYLHTLPFTHAPVADLWDLNRWIGDCQQRHFHRWRAAAAGRDQVA</sequence>
<name>A0ABS0AJW3_9GAMM</name>
<feature type="domain" description="Xylose isomerase-like TIM barrel" evidence="1">
    <location>
        <begin position="21"/>
        <end position="189"/>
    </location>
</feature>
<dbReference type="SUPFAM" id="SSF51658">
    <property type="entry name" value="Xylose isomerase-like"/>
    <property type="match status" value="1"/>
</dbReference>
<keyword evidence="2" id="KW-0413">Isomerase</keyword>
<dbReference type="Pfam" id="PF01261">
    <property type="entry name" value="AP_endonuc_2"/>
    <property type="match status" value="1"/>
</dbReference>
<dbReference type="InterPro" id="IPR013022">
    <property type="entry name" value="Xyl_isomerase-like_TIM-brl"/>
</dbReference>
<dbReference type="GO" id="GO:0016853">
    <property type="term" value="F:isomerase activity"/>
    <property type="evidence" value="ECO:0007669"/>
    <property type="project" value="UniProtKB-KW"/>
</dbReference>
<dbReference type="InterPro" id="IPR050312">
    <property type="entry name" value="IolE/XylAMocC-like"/>
</dbReference>
<gene>
    <name evidence="2" type="ORF">ISO4_03042</name>
</gene>
<evidence type="ECO:0000313" key="2">
    <source>
        <dbReference type="EMBL" id="MBF5054440.1"/>
    </source>
</evidence>
<reference evidence="2 3" key="1">
    <citation type="submission" date="2012-09" db="EMBL/GenBank/DDBJ databases">
        <title>Genome Sequence of alkane-degrading Bacterium Alcanivorax venustensis ISO4.</title>
        <authorList>
            <person name="Lai Q."/>
            <person name="Shao Z."/>
        </authorList>
    </citation>
    <scope>NUCLEOTIDE SEQUENCE [LARGE SCALE GENOMIC DNA]</scope>
    <source>
        <strain evidence="2 3">ISO4</strain>
    </source>
</reference>
<dbReference type="GeneID" id="99767514"/>
<dbReference type="PANTHER" id="PTHR12110:SF41">
    <property type="entry name" value="INOSOSE DEHYDRATASE"/>
    <property type="match status" value="1"/>
</dbReference>
<protein>
    <submittedName>
        <fullName evidence="2">Xylose isomerase</fullName>
    </submittedName>
</protein>
<dbReference type="Gene3D" id="3.20.20.150">
    <property type="entry name" value="Divalent-metal-dependent TIM barrel enzymes"/>
    <property type="match status" value="1"/>
</dbReference>
<accession>A0ABS0AJW3</accession>
<organism evidence="2 3">
    <name type="scientific">Alloalcanivorax venustensis ISO4</name>
    <dbReference type="NCBI Taxonomy" id="1177184"/>
    <lineage>
        <taxon>Bacteria</taxon>
        <taxon>Pseudomonadati</taxon>
        <taxon>Pseudomonadota</taxon>
        <taxon>Gammaproteobacteria</taxon>
        <taxon>Oceanospirillales</taxon>
        <taxon>Alcanivoracaceae</taxon>
        <taxon>Alloalcanivorax</taxon>
    </lineage>
</organism>